<dbReference type="InterPro" id="IPR022324">
    <property type="entry name" value="Bacilysin_exporter_BacE_put"/>
</dbReference>
<feature type="transmembrane region" description="Helical" evidence="7">
    <location>
        <begin position="335"/>
        <end position="358"/>
    </location>
</feature>
<keyword evidence="5 7" id="KW-1133">Transmembrane helix</keyword>
<dbReference type="PANTHER" id="PTHR23513:SF11">
    <property type="entry name" value="STAPHYLOFERRIN A TRANSPORTER"/>
    <property type="match status" value="1"/>
</dbReference>
<evidence type="ECO:0000256" key="3">
    <source>
        <dbReference type="ARBA" id="ARBA00022475"/>
    </source>
</evidence>
<evidence type="ECO:0000313" key="10">
    <source>
        <dbReference type="Proteomes" id="UP000184079"/>
    </source>
</evidence>
<feature type="transmembrane region" description="Helical" evidence="7">
    <location>
        <begin position="214"/>
        <end position="239"/>
    </location>
</feature>
<dbReference type="AlphaFoldDB" id="A0A1M5PLZ4"/>
<feature type="domain" description="Major facilitator superfamily (MFS) profile" evidence="8">
    <location>
        <begin position="6"/>
        <end position="396"/>
    </location>
</feature>
<feature type="transmembrane region" description="Helical" evidence="7">
    <location>
        <begin position="47"/>
        <end position="64"/>
    </location>
</feature>
<evidence type="ECO:0000256" key="6">
    <source>
        <dbReference type="ARBA" id="ARBA00023136"/>
    </source>
</evidence>
<protein>
    <submittedName>
        <fullName evidence="9">Predicted arabinose efflux permease, MFS family</fullName>
    </submittedName>
</protein>
<dbReference type="InterPro" id="IPR036259">
    <property type="entry name" value="MFS_trans_sf"/>
</dbReference>
<feature type="transmembrane region" description="Helical" evidence="7">
    <location>
        <begin position="171"/>
        <end position="186"/>
    </location>
</feature>
<evidence type="ECO:0000256" key="4">
    <source>
        <dbReference type="ARBA" id="ARBA00022692"/>
    </source>
</evidence>
<evidence type="ECO:0000313" key="9">
    <source>
        <dbReference type="EMBL" id="SHH02569.1"/>
    </source>
</evidence>
<feature type="transmembrane region" description="Helical" evidence="7">
    <location>
        <begin position="364"/>
        <end position="387"/>
    </location>
</feature>
<dbReference type="SUPFAM" id="SSF103473">
    <property type="entry name" value="MFS general substrate transporter"/>
    <property type="match status" value="1"/>
</dbReference>
<dbReference type="OrthoDB" id="2740118at2"/>
<dbReference type="CDD" id="cd06173">
    <property type="entry name" value="MFS_MefA_like"/>
    <property type="match status" value="1"/>
</dbReference>
<dbReference type="PANTHER" id="PTHR23513">
    <property type="entry name" value="INTEGRAL MEMBRANE EFFLUX PROTEIN-RELATED"/>
    <property type="match status" value="1"/>
</dbReference>
<evidence type="ECO:0000259" key="8">
    <source>
        <dbReference type="PROSITE" id="PS50850"/>
    </source>
</evidence>
<dbReference type="Pfam" id="PF07690">
    <property type="entry name" value="MFS_1"/>
    <property type="match status" value="1"/>
</dbReference>
<organism evidence="9 10">
    <name type="scientific">Virgibacillus chiguensis</name>
    <dbReference type="NCBI Taxonomy" id="411959"/>
    <lineage>
        <taxon>Bacteria</taxon>
        <taxon>Bacillati</taxon>
        <taxon>Bacillota</taxon>
        <taxon>Bacilli</taxon>
        <taxon>Bacillales</taxon>
        <taxon>Bacillaceae</taxon>
        <taxon>Virgibacillus</taxon>
    </lineage>
</organism>
<sequence length="396" mass="44728">MWRNKNFTMLFSGQIISFTGIALFSTSLPFLIIYLDGQASDISATQSMFIIPQLFLLLFGGMLVDQLPKKFLIVVINIMRGLALLLITYLILSGNILIWHIYLLSFFLGALNTLYRPTLKAILPSIVDRQHLVKANSYRSMAQQVLEMVGPVLAAYLIATFGIFIAFGMNGLSFLLAAFTFVLISLEKKPQSEFKKTMFLQFKEGFQILFKHKWLGLSILIGSIVNIGVASFDVIILPIYANEYFNGIESFGWFLSSMALGAFLGAWLISKQSEVSKSFKKYYIFMFSLGLLILFLSFSNYFLMSLIIMFGIGFSITSFVIIWDSTVQELIEEEYLGRVTSLQMFGGLLFLPIGYYIFGFLIEYINIQFATILSGLIIMSASLVGILNDKFNRAKH</sequence>
<feature type="transmembrane region" description="Helical" evidence="7">
    <location>
        <begin position="304"/>
        <end position="323"/>
    </location>
</feature>
<name>A0A1M5PLZ4_9BACI</name>
<comment type="subcellular location">
    <subcellularLocation>
        <location evidence="1">Cell membrane</location>
        <topology evidence="1">Multi-pass membrane protein</topology>
    </subcellularLocation>
</comment>
<dbReference type="GO" id="GO:0005886">
    <property type="term" value="C:plasma membrane"/>
    <property type="evidence" value="ECO:0007669"/>
    <property type="project" value="UniProtKB-SubCell"/>
</dbReference>
<evidence type="ECO:0000256" key="5">
    <source>
        <dbReference type="ARBA" id="ARBA00022989"/>
    </source>
</evidence>
<keyword evidence="2" id="KW-0813">Transport</keyword>
<feature type="transmembrane region" description="Helical" evidence="7">
    <location>
        <begin position="145"/>
        <end position="165"/>
    </location>
</feature>
<feature type="transmembrane region" description="Helical" evidence="7">
    <location>
        <begin position="282"/>
        <end position="298"/>
    </location>
</feature>
<reference evidence="10" key="1">
    <citation type="submission" date="2016-11" db="EMBL/GenBank/DDBJ databases">
        <authorList>
            <person name="Varghese N."/>
            <person name="Submissions S."/>
        </authorList>
    </citation>
    <scope>NUCLEOTIDE SEQUENCE [LARGE SCALE GENOMIC DNA]</scope>
    <source>
        <strain evidence="10">CGMCC 1.6496</strain>
    </source>
</reference>
<dbReference type="GO" id="GO:0022857">
    <property type="term" value="F:transmembrane transporter activity"/>
    <property type="evidence" value="ECO:0007669"/>
    <property type="project" value="InterPro"/>
</dbReference>
<feature type="transmembrane region" description="Helical" evidence="7">
    <location>
        <begin position="71"/>
        <end position="91"/>
    </location>
</feature>
<evidence type="ECO:0000256" key="1">
    <source>
        <dbReference type="ARBA" id="ARBA00004651"/>
    </source>
</evidence>
<evidence type="ECO:0000256" key="7">
    <source>
        <dbReference type="SAM" id="Phobius"/>
    </source>
</evidence>
<dbReference type="Proteomes" id="UP000184079">
    <property type="component" value="Unassembled WGS sequence"/>
</dbReference>
<accession>A0A1M5PLZ4</accession>
<keyword evidence="10" id="KW-1185">Reference proteome</keyword>
<dbReference type="InterPro" id="IPR011701">
    <property type="entry name" value="MFS"/>
</dbReference>
<dbReference type="PROSITE" id="PS50850">
    <property type="entry name" value="MFS"/>
    <property type="match status" value="1"/>
</dbReference>
<evidence type="ECO:0000256" key="2">
    <source>
        <dbReference type="ARBA" id="ARBA00022448"/>
    </source>
</evidence>
<keyword evidence="3" id="KW-1003">Cell membrane</keyword>
<keyword evidence="4 7" id="KW-0812">Transmembrane</keyword>
<feature type="transmembrane region" description="Helical" evidence="7">
    <location>
        <begin position="251"/>
        <end position="270"/>
    </location>
</feature>
<feature type="transmembrane region" description="Helical" evidence="7">
    <location>
        <begin position="97"/>
        <end position="115"/>
    </location>
</feature>
<dbReference type="InterPro" id="IPR020846">
    <property type="entry name" value="MFS_dom"/>
</dbReference>
<dbReference type="PRINTS" id="PR01988">
    <property type="entry name" value="EXPORTERBACE"/>
</dbReference>
<dbReference type="EMBL" id="FQXD01000003">
    <property type="protein sequence ID" value="SHH02569.1"/>
    <property type="molecule type" value="Genomic_DNA"/>
</dbReference>
<proteinExistence type="predicted"/>
<feature type="transmembrane region" description="Helical" evidence="7">
    <location>
        <begin position="7"/>
        <end position="35"/>
    </location>
</feature>
<dbReference type="Gene3D" id="1.20.1250.20">
    <property type="entry name" value="MFS general substrate transporter like domains"/>
    <property type="match status" value="1"/>
</dbReference>
<gene>
    <name evidence="9" type="ORF">SAMN05421807_103117</name>
</gene>
<dbReference type="RefSeq" id="WP_073005945.1">
    <property type="nucleotide sequence ID" value="NZ_FQXD01000003.1"/>
</dbReference>
<keyword evidence="6 7" id="KW-0472">Membrane</keyword>